<dbReference type="Proteomes" id="UP000278143">
    <property type="component" value="Unassembled WGS sequence"/>
</dbReference>
<dbReference type="EMBL" id="KZ990590">
    <property type="protein sequence ID" value="RKP23912.1"/>
    <property type="molecule type" value="Genomic_DNA"/>
</dbReference>
<organism evidence="2 3">
    <name type="scientific">Syncephalis pseudoplumigaleata</name>
    <dbReference type="NCBI Taxonomy" id="1712513"/>
    <lineage>
        <taxon>Eukaryota</taxon>
        <taxon>Fungi</taxon>
        <taxon>Fungi incertae sedis</taxon>
        <taxon>Zoopagomycota</taxon>
        <taxon>Zoopagomycotina</taxon>
        <taxon>Zoopagomycetes</taxon>
        <taxon>Zoopagales</taxon>
        <taxon>Piptocephalidaceae</taxon>
        <taxon>Syncephalis</taxon>
    </lineage>
</organism>
<feature type="chain" id="PRO_5020947621" evidence="1">
    <location>
        <begin position="23"/>
        <end position="254"/>
    </location>
</feature>
<protein>
    <submittedName>
        <fullName evidence="2">Uncharacterized protein</fullName>
    </submittedName>
</protein>
<keyword evidence="3" id="KW-1185">Reference proteome</keyword>
<evidence type="ECO:0000256" key="1">
    <source>
        <dbReference type="SAM" id="SignalP"/>
    </source>
</evidence>
<feature type="signal peptide" evidence="1">
    <location>
        <begin position="1"/>
        <end position="22"/>
    </location>
</feature>
<accession>A0A4P9YWP2</accession>
<evidence type="ECO:0000313" key="2">
    <source>
        <dbReference type="EMBL" id="RKP23912.1"/>
    </source>
</evidence>
<sequence length="254" mass="28331">MLGARIIFTAIVVALALPLVTSNVAQVVSPHRYGPETVPGLAKQANFNGKNGWKYHGIDVIFHCIEKSSMSTPLNKQAANDAAFYESCLDHQKKEQKREPAMDYIGCPFARYQEPLKICYIIKAPIGMVRLTVPDTFHYMKSRGPTFRDTVMNNIVAGHKLADDLGWLLGWNFNNVAFEPRGEVLIASLGDRMSKAEAAKSGGRRNAGRENSLESFLKLFFASFSFPGDNAKQLRKNVMEQLQFPPSANRRSSF</sequence>
<dbReference type="AlphaFoldDB" id="A0A4P9YWP2"/>
<gene>
    <name evidence="2" type="ORF">SYNPS1DRAFT_30326</name>
</gene>
<evidence type="ECO:0000313" key="3">
    <source>
        <dbReference type="Proteomes" id="UP000278143"/>
    </source>
</evidence>
<reference evidence="3" key="1">
    <citation type="journal article" date="2018" name="Nat. Microbiol.">
        <title>Leveraging single-cell genomics to expand the fungal tree of life.</title>
        <authorList>
            <person name="Ahrendt S.R."/>
            <person name="Quandt C.A."/>
            <person name="Ciobanu D."/>
            <person name="Clum A."/>
            <person name="Salamov A."/>
            <person name="Andreopoulos B."/>
            <person name="Cheng J.F."/>
            <person name="Woyke T."/>
            <person name="Pelin A."/>
            <person name="Henrissat B."/>
            <person name="Reynolds N.K."/>
            <person name="Benny G.L."/>
            <person name="Smith M.E."/>
            <person name="James T.Y."/>
            <person name="Grigoriev I.V."/>
        </authorList>
    </citation>
    <scope>NUCLEOTIDE SEQUENCE [LARGE SCALE GENOMIC DNA]</scope>
    <source>
        <strain evidence="3">Benny S71-1</strain>
    </source>
</reference>
<proteinExistence type="predicted"/>
<keyword evidence="1" id="KW-0732">Signal</keyword>
<name>A0A4P9YWP2_9FUNG</name>